<dbReference type="EMBL" id="CXPG01000021">
    <property type="protein sequence ID" value="CTQ34281.1"/>
    <property type="molecule type" value="Genomic_DNA"/>
</dbReference>
<sequence length="71" mass="6993">MTYPLRLIAALSLTLGATACMDTAGTSPGTLAPIERAAPGTTAPVGPDSGPCRQGLDATGTGTCVVDESED</sequence>
<name>A0A0M6XVI5_9RHOB</name>
<accession>A0A0M6XVI5</accession>
<dbReference type="PROSITE" id="PS51257">
    <property type="entry name" value="PROKAR_LIPOPROTEIN"/>
    <property type="match status" value="1"/>
</dbReference>
<evidence type="ECO:0000256" key="2">
    <source>
        <dbReference type="SAM" id="SignalP"/>
    </source>
</evidence>
<feature type="chain" id="PRO_5005807110" description="Lipoprotein" evidence="2">
    <location>
        <begin position="20"/>
        <end position="71"/>
    </location>
</feature>
<organism evidence="3 4">
    <name type="scientific">Jannaschia rubra</name>
    <dbReference type="NCBI Taxonomy" id="282197"/>
    <lineage>
        <taxon>Bacteria</taxon>
        <taxon>Pseudomonadati</taxon>
        <taxon>Pseudomonadota</taxon>
        <taxon>Alphaproteobacteria</taxon>
        <taxon>Rhodobacterales</taxon>
        <taxon>Roseobacteraceae</taxon>
        <taxon>Jannaschia</taxon>
    </lineage>
</organism>
<gene>
    <name evidence="3" type="ORF">JAN5088_03075</name>
</gene>
<dbReference type="AlphaFoldDB" id="A0A0M6XVI5"/>
<reference evidence="3 4" key="1">
    <citation type="submission" date="2015-07" db="EMBL/GenBank/DDBJ databases">
        <authorList>
            <person name="Noorani M."/>
        </authorList>
    </citation>
    <scope>NUCLEOTIDE SEQUENCE [LARGE SCALE GENOMIC DNA]</scope>
    <source>
        <strain evidence="3 4">CECT 5088</strain>
    </source>
</reference>
<keyword evidence="4" id="KW-1185">Reference proteome</keyword>
<proteinExistence type="predicted"/>
<keyword evidence="2" id="KW-0732">Signal</keyword>
<dbReference type="RefSeq" id="WP_055683654.1">
    <property type="nucleotide sequence ID" value="NZ_CANMUL010000002.1"/>
</dbReference>
<protein>
    <recommendedName>
        <fullName evidence="5">Lipoprotein</fullName>
    </recommendedName>
</protein>
<feature type="region of interest" description="Disordered" evidence="1">
    <location>
        <begin position="30"/>
        <end position="71"/>
    </location>
</feature>
<dbReference type="STRING" id="282197.SAMN04488517_10362"/>
<dbReference type="Proteomes" id="UP000048908">
    <property type="component" value="Unassembled WGS sequence"/>
</dbReference>
<evidence type="ECO:0000313" key="4">
    <source>
        <dbReference type="Proteomes" id="UP000048908"/>
    </source>
</evidence>
<evidence type="ECO:0000313" key="3">
    <source>
        <dbReference type="EMBL" id="CTQ34281.1"/>
    </source>
</evidence>
<evidence type="ECO:0008006" key="5">
    <source>
        <dbReference type="Google" id="ProtNLM"/>
    </source>
</evidence>
<evidence type="ECO:0000256" key="1">
    <source>
        <dbReference type="SAM" id="MobiDB-lite"/>
    </source>
</evidence>
<feature type="signal peptide" evidence="2">
    <location>
        <begin position="1"/>
        <end position="19"/>
    </location>
</feature>